<gene>
    <name evidence="4" type="ORF">DFQ12_2859</name>
</gene>
<comment type="caution">
    <text evidence="4">The sequence shown here is derived from an EMBL/GenBank/DDBJ whole genome shotgun (WGS) entry which is preliminary data.</text>
</comment>
<evidence type="ECO:0000313" key="5">
    <source>
        <dbReference type="Proteomes" id="UP000286246"/>
    </source>
</evidence>
<dbReference type="PANTHER" id="PTHR10204:SF34">
    <property type="entry name" value="NAD(P)H DEHYDROGENASE [QUINONE] 1 ISOFORM 1"/>
    <property type="match status" value="1"/>
</dbReference>
<evidence type="ECO:0000256" key="1">
    <source>
        <dbReference type="ARBA" id="ARBA00006252"/>
    </source>
</evidence>
<dbReference type="InterPro" id="IPR051545">
    <property type="entry name" value="NAD(P)H_dehydrogenase_qn"/>
</dbReference>
<dbReference type="EMBL" id="RAPY01000002">
    <property type="protein sequence ID" value="RKE52617.1"/>
    <property type="molecule type" value="Genomic_DNA"/>
</dbReference>
<sequence length="193" mass="22251">MKKKILIINGHPNRESFNFGIAATYQDGAEESGAEVRSINIADLNFNPNLQFGYQKRTELEPDLLQAWEDILWAEHLVWVHPVWWGGLPAIMKGFIDRLFLPGFAFQYRENSLFWDKLLKGKSARIITTLDQPGWYYALVYGRPSVNQLKRSTLLFCGISPVKVTYIGIIKTSDTTKRNKWLYKIKQLGQKLG</sequence>
<dbReference type="InterPro" id="IPR003680">
    <property type="entry name" value="Flavodoxin_fold"/>
</dbReference>
<dbReference type="PANTHER" id="PTHR10204">
    <property type="entry name" value="NAD P H OXIDOREDUCTASE-RELATED"/>
    <property type="match status" value="1"/>
</dbReference>
<dbReference type="RefSeq" id="WP_120259640.1">
    <property type="nucleotide sequence ID" value="NZ_RAPY01000002.1"/>
</dbReference>
<comment type="similarity">
    <text evidence="1">Belongs to the NAD(P)H dehydrogenase (quinone) family.</text>
</comment>
<organism evidence="4 5">
    <name type="scientific">Sphingobacterium detergens</name>
    <dbReference type="NCBI Taxonomy" id="1145106"/>
    <lineage>
        <taxon>Bacteria</taxon>
        <taxon>Pseudomonadati</taxon>
        <taxon>Bacteroidota</taxon>
        <taxon>Sphingobacteriia</taxon>
        <taxon>Sphingobacteriales</taxon>
        <taxon>Sphingobacteriaceae</taxon>
        <taxon>Sphingobacterium</taxon>
    </lineage>
</organism>
<proteinExistence type="inferred from homology"/>
<keyword evidence="2" id="KW-0560">Oxidoreductase</keyword>
<accession>A0A420B7C7</accession>
<evidence type="ECO:0000259" key="3">
    <source>
        <dbReference type="Pfam" id="PF02525"/>
    </source>
</evidence>
<evidence type="ECO:0000256" key="2">
    <source>
        <dbReference type="ARBA" id="ARBA00023002"/>
    </source>
</evidence>
<keyword evidence="5" id="KW-1185">Reference proteome</keyword>
<dbReference type="Pfam" id="PF02525">
    <property type="entry name" value="Flavodoxin_2"/>
    <property type="match status" value="1"/>
</dbReference>
<dbReference type="AlphaFoldDB" id="A0A420B7C7"/>
<dbReference type="GO" id="GO:0003955">
    <property type="term" value="F:NAD(P)H dehydrogenase (quinone) activity"/>
    <property type="evidence" value="ECO:0007669"/>
    <property type="project" value="TreeGrafter"/>
</dbReference>
<dbReference type="SUPFAM" id="SSF52218">
    <property type="entry name" value="Flavoproteins"/>
    <property type="match status" value="1"/>
</dbReference>
<reference evidence="4 5" key="1">
    <citation type="submission" date="2018-09" db="EMBL/GenBank/DDBJ databases">
        <title>Genomic Encyclopedia of Type Strains, Phase III (KMG-III): the genomes of soil and plant-associated and newly described type strains.</title>
        <authorList>
            <person name="Whitman W."/>
        </authorList>
    </citation>
    <scope>NUCLEOTIDE SEQUENCE [LARGE SCALE GENOMIC DNA]</scope>
    <source>
        <strain evidence="4 5">CECT 7938</strain>
    </source>
</reference>
<dbReference type="GO" id="GO:0005829">
    <property type="term" value="C:cytosol"/>
    <property type="evidence" value="ECO:0007669"/>
    <property type="project" value="TreeGrafter"/>
</dbReference>
<dbReference type="OrthoDB" id="652200at2"/>
<dbReference type="Proteomes" id="UP000286246">
    <property type="component" value="Unassembled WGS sequence"/>
</dbReference>
<evidence type="ECO:0000313" key="4">
    <source>
        <dbReference type="EMBL" id="RKE52617.1"/>
    </source>
</evidence>
<protein>
    <submittedName>
        <fullName evidence="4">Putative NADPH-quinone reductase</fullName>
    </submittedName>
</protein>
<feature type="domain" description="Flavodoxin-like fold" evidence="3">
    <location>
        <begin position="3"/>
        <end position="171"/>
    </location>
</feature>
<name>A0A420B7C7_SPHD1</name>
<dbReference type="Gene3D" id="3.40.50.360">
    <property type="match status" value="1"/>
</dbReference>
<dbReference type="InterPro" id="IPR029039">
    <property type="entry name" value="Flavoprotein-like_sf"/>
</dbReference>